<dbReference type="GeneID" id="11497444"/>
<evidence type="ECO:0000313" key="1">
    <source>
        <dbReference type="EMBL" id="CCD26048.2"/>
    </source>
</evidence>
<sequence>MRKINTAKKKGFKCFVRGILSSSTRRKSFLLRRLSSNKSALYFIFFIWKRTGVCLEEMAFGIYPPHRVRWCVGGVSQRGNIGTVASTHTPHLGRVFWPLDSRFGLILSTTVRREQNIIERYAIFSATFPYMHKQNPQKVRKKEMTSGISV</sequence>
<gene>
    <name evidence="1" type="primary">NDAI0G02710</name>
    <name evidence="1" type="ordered locus">NDAI_0G02710</name>
</gene>
<reference evidence="1 2" key="1">
    <citation type="journal article" date="2011" name="Proc. Natl. Acad. Sci. U.S.A.">
        <title>Evolutionary erosion of yeast sex chromosomes by mating-type switching accidents.</title>
        <authorList>
            <person name="Gordon J.L."/>
            <person name="Armisen D."/>
            <person name="Proux-Wera E."/>
            <person name="Oheigeartaigh S.S."/>
            <person name="Byrne K.P."/>
            <person name="Wolfe K.H."/>
        </authorList>
    </citation>
    <scope>NUCLEOTIDE SEQUENCE [LARGE SCALE GENOMIC DNA]</scope>
    <source>
        <strain evidence="2">ATCC 10597 / BCRC 20456 / CBS 421 / NBRC 0211 / NRRL Y-12639</strain>
    </source>
</reference>
<dbReference type="Proteomes" id="UP000000689">
    <property type="component" value="Chromosome 7"/>
</dbReference>
<organism evidence="1 2">
    <name type="scientific">Naumovozyma dairenensis (strain ATCC 10597 / BCRC 20456 / CBS 421 / NBRC 0211 / NRRL Y-12639)</name>
    <name type="common">Saccharomyces dairenensis</name>
    <dbReference type="NCBI Taxonomy" id="1071378"/>
    <lineage>
        <taxon>Eukaryota</taxon>
        <taxon>Fungi</taxon>
        <taxon>Dikarya</taxon>
        <taxon>Ascomycota</taxon>
        <taxon>Saccharomycotina</taxon>
        <taxon>Saccharomycetes</taxon>
        <taxon>Saccharomycetales</taxon>
        <taxon>Saccharomycetaceae</taxon>
        <taxon>Naumovozyma</taxon>
    </lineage>
</organism>
<dbReference type="AlphaFoldDB" id="G0WE37"/>
<evidence type="ECO:0000313" key="2">
    <source>
        <dbReference type="Proteomes" id="UP000000689"/>
    </source>
</evidence>
<dbReference type="HOGENOM" id="CLU_1741035_0_0_1"/>
<accession>G0WE37</accession>
<proteinExistence type="predicted"/>
<dbReference type="EMBL" id="HE580273">
    <property type="protein sequence ID" value="CCD26048.2"/>
    <property type="molecule type" value="Genomic_DNA"/>
</dbReference>
<protein>
    <submittedName>
        <fullName evidence="1">Uncharacterized protein</fullName>
    </submittedName>
</protein>
<name>G0WE37_NAUDC</name>
<dbReference type="KEGG" id="ndi:NDAI_0G02710"/>
<keyword evidence="2" id="KW-1185">Reference proteome</keyword>
<dbReference type="RefSeq" id="XP_003671291.2">
    <property type="nucleotide sequence ID" value="XM_003671243.2"/>
</dbReference>